<dbReference type="InterPro" id="IPR019554">
    <property type="entry name" value="Soluble_ligand-bd"/>
</dbReference>
<keyword evidence="1" id="KW-0472">Membrane</keyword>
<evidence type="ECO:0000313" key="4">
    <source>
        <dbReference type="Proteomes" id="UP001254848"/>
    </source>
</evidence>
<keyword evidence="4" id="KW-1185">Reference proteome</keyword>
<protein>
    <submittedName>
        <fullName evidence="3">SLBB domain-containing protein</fullName>
    </submittedName>
</protein>
<keyword evidence="1" id="KW-0812">Transmembrane</keyword>
<evidence type="ECO:0000313" key="3">
    <source>
        <dbReference type="EMBL" id="MDT8903071.1"/>
    </source>
</evidence>
<keyword evidence="1" id="KW-1133">Transmembrane helix</keyword>
<dbReference type="EMBL" id="JAUOZS010000001">
    <property type="protein sequence ID" value="MDT8903071.1"/>
    <property type="molecule type" value="Genomic_DNA"/>
</dbReference>
<evidence type="ECO:0000256" key="1">
    <source>
        <dbReference type="SAM" id="Phobius"/>
    </source>
</evidence>
<proteinExistence type="predicted"/>
<feature type="transmembrane region" description="Helical" evidence="1">
    <location>
        <begin position="25"/>
        <end position="46"/>
    </location>
</feature>
<dbReference type="Proteomes" id="UP001254848">
    <property type="component" value="Unassembled WGS sequence"/>
</dbReference>
<dbReference type="SUPFAM" id="SSF142984">
    <property type="entry name" value="Nqo1 middle domain-like"/>
    <property type="match status" value="1"/>
</dbReference>
<dbReference type="RefSeq" id="WP_413781533.1">
    <property type="nucleotide sequence ID" value="NZ_JAUOZS010000001.1"/>
</dbReference>
<dbReference type="Pfam" id="PF10531">
    <property type="entry name" value="SLBB"/>
    <property type="match status" value="1"/>
</dbReference>
<comment type="caution">
    <text evidence="3">The sequence shown here is derived from an EMBL/GenBank/DDBJ whole genome shotgun (WGS) entry which is preliminary data.</text>
</comment>
<organism evidence="3 4">
    <name type="scientific">Anaeroselena agilis</name>
    <dbReference type="NCBI Taxonomy" id="3063788"/>
    <lineage>
        <taxon>Bacteria</taxon>
        <taxon>Bacillati</taxon>
        <taxon>Bacillota</taxon>
        <taxon>Negativicutes</taxon>
        <taxon>Acetonemataceae</taxon>
        <taxon>Anaeroselena</taxon>
    </lineage>
</organism>
<gene>
    <name evidence="3" type="ORF">Q4T40_17695</name>
</gene>
<feature type="domain" description="Soluble ligand binding" evidence="2">
    <location>
        <begin position="77"/>
        <end position="130"/>
    </location>
</feature>
<sequence>MYEPVRGPSRVARLKKRKDGGKLRFCGKAVFSLTVALVLTLMIPAVPDLHNPFAPGIFSASGHQQPPPSPPKTEYAIVYISGAVTNPGVVKVPVGTTTGDIVKLAGGLAAGADNGKLELMKPVQDGMHIHINKTTTPAKAALTQAKKR</sequence>
<evidence type="ECO:0000259" key="2">
    <source>
        <dbReference type="Pfam" id="PF10531"/>
    </source>
</evidence>
<dbReference type="Gene3D" id="3.10.20.600">
    <property type="match status" value="1"/>
</dbReference>
<name>A0ABU3P205_9FIRM</name>
<reference evidence="3 4" key="1">
    <citation type="submission" date="2023-07" db="EMBL/GenBank/DDBJ databases">
        <title>The novel representative of Negativicutes class, Anaeroselena agilis gen. nov. sp. nov.</title>
        <authorList>
            <person name="Prokofeva M.I."/>
            <person name="Elcheninov A.G."/>
            <person name="Klyukina A."/>
            <person name="Kublanov I.V."/>
            <person name="Frolov E.N."/>
            <person name="Podosokorskaya O.A."/>
        </authorList>
    </citation>
    <scope>NUCLEOTIDE SEQUENCE [LARGE SCALE GENOMIC DNA]</scope>
    <source>
        <strain evidence="3 4">4137-cl</strain>
    </source>
</reference>
<accession>A0ABU3P205</accession>